<reference evidence="3 4" key="1">
    <citation type="journal article" date="2019" name="Int. J. Syst. Evol. Microbiol.">
        <title>The Global Catalogue of Microorganisms (GCM) 10K type strain sequencing project: providing services to taxonomists for standard genome sequencing and annotation.</title>
        <authorList>
            <consortium name="The Broad Institute Genomics Platform"/>
            <consortium name="The Broad Institute Genome Sequencing Center for Infectious Disease"/>
            <person name="Wu L."/>
            <person name="Ma J."/>
        </authorList>
    </citation>
    <scope>NUCLEOTIDE SEQUENCE [LARGE SCALE GENOMIC DNA]</scope>
    <source>
        <strain evidence="3 4">JCM 9383</strain>
    </source>
</reference>
<proteinExistence type="predicted"/>
<evidence type="ECO:0000313" key="3">
    <source>
        <dbReference type="EMBL" id="GAA2802629.1"/>
    </source>
</evidence>
<dbReference type="Proteomes" id="UP001500979">
    <property type="component" value="Unassembled WGS sequence"/>
</dbReference>
<feature type="domain" description="Prepilin type IV endopeptidase peptidase" evidence="2">
    <location>
        <begin position="47"/>
        <end position="155"/>
    </location>
</feature>
<keyword evidence="1" id="KW-0472">Membrane</keyword>
<organism evidence="3 4">
    <name type="scientific">Saccharopolyspora taberi</name>
    <dbReference type="NCBI Taxonomy" id="60895"/>
    <lineage>
        <taxon>Bacteria</taxon>
        <taxon>Bacillati</taxon>
        <taxon>Actinomycetota</taxon>
        <taxon>Actinomycetes</taxon>
        <taxon>Pseudonocardiales</taxon>
        <taxon>Pseudonocardiaceae</taxon>
        <taxon>Saccharopolyspora</taxon>
    </lineage>
</organism>
<keyword evidence="1" id="KW-1133">Transmembrane helix</keyword>
<dbReference type="Gene3D" id="1.20.120.1220">
    <property type="match status" value="1"/>
</dbReference>
<dbReference type="EMBL" id="BAAAUX010000016">
    <property type="protein sequence ID" value="GAA2802629.1"/>
    <property type="molecule type" value="Genomic_DNA"/>
</dbReference>
<accession>A0ABN3VGD4</accession>
<dbReference type="PROSITE" id="PS51257">
    <property type="entry name" value="PROKAR_LIPOPROTEIN"/>
    <property type="match status" value="1"/>
</dbReference>
<keyword evidence="1" id="KW-0812">Transmembrane</keyword>
<evidence type="ECO:0000313" key="4">
    <source>
        <dbReference type="Proteomes" id="UP001500979"/>
    </source>
</evidence>
<feature type="transmembrane region" description="Helical" evidence="1">
    <location>
        <begin position="15"/>
        <end position="33"/>
    </location>
</feature>
<keyword evidence="4" id="KW-1185">Reference proteome</keyword>
<name>A0ABN3VGD4_9PSEU</name>
<evidence type="ECO:0000256" key="1">
    <source>
        <dbReference type="SAM" id="Phobius"/>
    </source>
</evidence>
<dbReference type="InterPro" id="IPR000045">
    <property type="entry name" value="Prepilin_IV_endopep_pep"/>
</dbReference>
<feature type="transmembrane region" description="Helical" evidence="1">
    <location>
        <begin position="125"/>
        <end position="156"/>
    </location>
</feature>
<feature type="transmembrane region" description="Helical" evidence="1">
    <location>
        <begin position="69"/>
        <end position="87"/>
    </location>
</feature>
<feature type="transmembrane region" description="Helical" evidence="1">
    <location>
        <begin position="93"/>
        <end position="113"/>
    </location>
</feature>
<dbReference type="Pfam" id="PF01478">
    <property type="entry name" value="Peptidase_A24"/>
    <property type="match status" value="1"/>
</dbReference>
<evidence type="ECO:0000259" key="2">
    <source>
        <dbReference type="Pfam" id="PF01478"/>
    </source>
</evidence>
<comment type="caution">
    <text evidence="3">The sequence shown here is derived from an EMBL/GenBank/DDBJ whole genome shotgun (WGS) entry which is preliminary data.</text>
</comment>
<gene>
    <name evidence="3" type="ORF">GCM10010470_42150</name>
</gene>
<protein>
    <recommendedName>
        <fullName evidence="2">Prepilin type IV endopeptidase peptidase domain-containing protein</fullName>
    </recommendedName>
</protein>
<sequence>MLLLSVRRGVPPPRWWCESAVALLWAVACGWAAAGGPPWWWLPMPLALGWLAVPLAVCDIRASRLPDALTLPAYPGAAALLGFAALFSSRDLLSGAVLGLVIFAGGYLGIRAVSPAALGPGDVKLAGSLGAVVGAVSVPAVPACMLAAAVVTLLLLRGRPGAAVAHGPAMLAPAWLATAFPELTDARVW</sequence>